<dbReference type="EC" id="7.1.1.-" evidence="5"/>
<comment type="caution">
    <text evidence="8">The sequence shown here is derived from an EMBL/GenBank/DDBJ whole genome shotgun (WGS) entry which is preliminary data.</text>
</comment>
<sequence length="489" mass="54312">MLNRIIFDIQALNLSSIAPMILLIFFALGILCISMVKKELSNRFYLSLTIVGLILNFITISSPLANFRGMFNIVLMDGIAVFSIILIIATSIFFMALKFEDNYSSETSKPEFYSLFLFMLVGYEFMVSSDNLILIIIGLELSSLALYTLIALKNTKYSVEAALKYFVMGSVGSGFFIFGCAILYLVTGSVEMHTIYSAISEAKMKSNLTLYAGTIFIVVAIGFKVSLVPFHTWLPDVYEGASTPLAAYISIVPKIAAFVIGLRIFDSFLLAGIDWISNVLYIIIVLTMTLANITALVQKSVKRMLAFSSISNAGFAMAAILVGTTQATMSLFLYWIMFAIANLGAFSVVWVMENVNNEKSKVKFENFSGLIKEQPLLALIMAIFMFSLAGIPPFSLFWGKIYIIGSILSVEYNILAVIMVLNSAIAVYYYLKIVVYMFLKEPLEKIEISIKLVRFVLILTALLSIFAPIVVEYIFSTLKLSSMIIISGY</sequence>
<dbReference type="GO" id="GO:0008137">
    <property type="term" value="F:NADH dehydrogenase (ubiquinone) activity"/>
    <property type="evidence" value="ECO:0007669"/>
    <property type="project" value="InterPro"/>
</dbReference>
<dbReference type="Pfam" id="PF00361">
    <property type="entry name" value="Proton_antipo_M"/>
    <property type="match status" value="1"/>
</dbReference>
<evidence type="ECO:0000256" key="3">
    <source>
        <dbReference type="ARBA" id="ARBA00022989"/>
    </source>
</evidence>
<keyword evidence="5" id="KW-0830">Ubiquinone</keyword>
<feature type="transmembrane region" description="Helical" evidence="5">
    <location>
        <begin position="109"/>
        <end position="126"/>
    </location>
</feature>
<evidence type="ECO:0000256" key="5">
    <source>
        <dbReference type="HAMAP-Rule" id="MF_00445"/>
    </source>
</evidence>
<evidence type="ECO:0000256" key="6">
    <source>
        <dbReference type="RuleBase" id="RU000320"/>
    </source>
</evidence>
<feature type="transmembrane region" description="Helical" evidence="5">
    <location>
        <begin position="12"/>
        <end position="33"/>
    </location>
</feature>
<comment type="subunit">
    <text evidence="5">NDH-1 is composed of 14 different subunits. Subunits NuoA, H, J, K, L, M, N constitute the membrane sector of the complex.</text>
</comment>
<gene>
    <name evidence="5" type="primary">nuoN</name>
    <name evidence="8" type="ORF">CQ405_03720</name>
</gene>
<keyword evidence="5" id="KW-0874">Quinone</keyword>
<comment type="subcellular location">
    <subcellularLocation>
        <location evidence="5">Cell membrane</location>
        <topology evidence="5">Multi-pass membrane protein</topology>
    </subcellularLocation>
    <subcellularLocation>
        <location evidence="1">Endomembrane system</location>
        <topology evidence="1">Multi-pass membrane protein</topology>
    </subcellularLocation>
    <subcellularLocation>
        <location evidence="6">Membrane</location>
        <topology evidence="6">Multi-pass membrane protein</topology>
    </subcellularLocation>
</comment>
<dbReference type="InterPro" id="IPR001750">
    <property type="entry name" value="ND/Mrp_TM"/>
</dbReference>
<keyword evidence="5" id="KW-0520">NAD</keyword>
<keyword evidence="4 5" id="KW-0472">Membrane</keyword>
<dbReference type="PRINTS" id="PR01434">
    <property type="entry name" value="NADHDHGNASE5"/>
</dbReference>
<organism evidence="8 9">
    <name type="scientific">Campylobacter blaseri</name>
    <dbReference type="NCBI Taxonomy" id="2042961"/>
    <lineage>
        <taxon>Bacteria</taxon>
        <taxon>Pseudomonadati</taxon>
        <taxon>Campylobacterota</taxon>
        <taxon>Epsilonproteobacteria</taxon>
        <taxon>Campylobacterales</taxon>
        <taxon>Campylobacteraceae</taxon>
        <taxon>Campylobacter</taxon>
    </lineage>
</organism>
<dbReference type="HAMAP" id="MF_00445">
    <property type="entry name" value="NDH1_NuoN_1"/>
    <property type="match status" value="1"/>
</dbReference>
<dbReference type="NCBIfam" id="TIGR01770">
    <property type="entry name" value="NDH_I_N"/>
    <property type="match status" value="1"/>
</dbReference>
<feature type="transmembrane region" description="Helical" evidence="5">
    <location>
        <begin position="162"/>
        <end position="186"/>
    </location>
</feature>
<proteinExistence type="inferred from homology"/>
<evidence type="ECO:0000256" key="1">
    <source>
        <dbReference type="ARBA" id="ARBA00004127"/>
    </source>
</evidence>
<feature type="transmembrane region" description="Helical" evidence="5">
    <location>
        <begin position="376"/>
        <end position="398"/>
    </location>
</feature>
<keyword evidence="2 5" id="KW-0812">Transmembrane</keyword>
<keyword evidence="5" id="KW-0813">Transport</keyword>
<feature type="transmembrane region" description="Helical" evidence="5">
    <location>
        <begin position="276"/>
        <end position="297"/>
    </location>
</feature>
<dbReference type="GO" id="GO:0042773">
    <property type="term" value="P:ATP synthesis coupled electron transport"/>
    <property type="evidence" value="ECO:0007669"/>
    <property type="project" value="InterPro"/>
</dbReference>
<accession>A0A2P8R0Z4</accession>
<keyword evidence="5" id="KW-1278">Translocase</keyword>
<feature type="transmembrane region" description="Helical" evidence="5">
    <location>
        <begin position="245"/>
        <end position="264"/>
    </location>
</feature>
<dbReference type="Proteomes" id="UP000240535">
    <property type="component" value="Unassembled WGS sequence"/>
</dbReference>
<dbReference type="GO" id="GO:0050136">
    <property type="term" value="F:NADH dehydrogenase (quinone) (non-electrogenic) activity"/>
    <property type="evidence" value="ECO:0007669"/>
    <property type="project" value="UniProtKB-UniRule"/>
</dbReference>
<evidence type="ECO:0000313" key="8">
    <source>
        <dbReference type="EMBL" id="PSM52172.1"/>
    </source>
</evidence>
<dbReference type="EMBL" id="PDHH01000003">
    <property type="protein sequence ID" value="PSM52172.1"/>
    <property type="molecule type" value="Genomic_DNA"/>
</dbReference>
<evidence type="ECO:0000256" key="4">
    <source>
        <dbReference type="ARBA" id="ARBA00023136"/>
    </source>
</evidence>
<feature type="transmembrane region" description="Helical" evidence="5">
    <location>
        <begin position="132"/>
        <end position="150"/>
    </location>
</feature>
<keyword evidence="5" id="KW-1003">Cell membrane</keyword>
<dbReference type="GO" id="GO:0005886">
    <property type="term" value="C:plasma membrane"/>
    <property type="evidence" value="ECO:0007669"/>
    <property type="project" value="UniProtKB-SubCell"/>
</dbReference>
<feature type="domain" description="NADH:quinone oxidoreductase/Mrp antiporter transmembrane" evidence="7">
    <location>
        <begin position="129"/>
        <end position="425"/>
    </location>
</feature>
<dbReference type="PANTHER" id="PTHR22773">
    <property type="entry name" value="NADH DEHYDROGENASE"/>
    <property type="match status" value="1"/>
</dbReference>
<comment type="function">
    <text evidence="5">NDH-1 shuttles electrons from NADH, via FMN and iron-sulfur (Fe-S) centers, to quinones in the respiratory chain. The immediate electron acceptor for the enzyme in this species is believed to be ubiquinone. Couples the redox reaction to proton translocation (for every two electrons transferred, four hydrogen ions are translocated across the cytoplasmic membrane), and thus conserves the redox energy in a proton gradient.</text>
</comment>
<dbReference type="GO" id="GO:0048038">
    <property type="term" value="F:quinone binding"/>
    <property type="evidence" value="ECO:0007669"/>
    <property type="project" value="UniProtKB-KW"/>
</dbReference>
<keyword evidence="9" id="KW-1185">Reference proteome</keyword>
<dbReference type="GO" id="GO:0012505">
    <property type="term" value="C:endomembrane system"/>
    <property type="evidence" value="ECO:0007669"/>
    <property type="project" value="UniProtKB-SubCell"/>
</dbReference>
<name>A0A2P8R0Z4_9BACT</name>
<dbReference type="OrthoDB" id="9768329at2"/>
<feature type="transmembrane region" description="Helical" evidence="5">
    <location>
        <begin position="332"/>
        <end position="355"/>
    </location>
</feature>
<feature type="transmembrane region" description="Helical" evidence="5">
    <location>
        <begin position="71"/>
        <end position="97"/>
    </location>
</feature>
<evidence type="ECO:0000256" key="2">
    <source>
        <dbReference type="ARBA" id="ARBA00022692"/>
    </source>
</evidence>
<reference evidence="9" key="1">
    <citation type="submission" date="2017-10" db="EMBL/GenBank/DDBJ databases">
        <title>Campylobacter species from seals.</title>
        <authorList>
            <person name="Gilbert M.J."/>
            <person name="Zomer A.L."/>
            <person name="Timmerman A.J."/>
            <person name="Duim B."/>
            <person name="Wagenaar J.A."/>
        </authorList>
    </citation>
    <scope>NUCLEOTIDE SEQUENCE [LARGE SCALE GENOMIC DNA]</scope>
    <source>
        <strain evidence="9">17S00004-5</strain>
    </source>
</reference>
<dbReference type="NCBIfam" id="NF004444">
    <property type="entry name" value="PRK05777.2-2"/>
    <property type="match status" value="1"/>
</dbReference>
<dbReference type="InterPro" id="IPR010096">
    <property type="entry name" value="NADH-Q_OxRdtase_suN/2"/>
</dbReference>
<feature type="transmembrane region" description="Helical" evidence="5">
    <location>
        <begin position="452"/>
        <end position="475"/>
    </location>
</feature>
<dbReference type="AlphaFoldDB" id="A0A2P8R0Z4"/>
<keyword evidence="3 5" id="KW-1133">Transmembrane helix</keyword>
<dbReference type="RefSeq" id="WP_106870764.1">
    <property type="nucleotide sequence ID" value="NZ_CP053841.1"/>
</dbReference>
<feature type="transmembrane region" description="Helical" evidence="5">
    <location>
        <begin position="45"/>
        <end position="65"/>
    </location>
</feature>
<comment type="catalytic activity">
    <reaction evidence="5">
        <text>a quinone + NADH + 5 H(+)(in) = a quinol + NAD(+) + 4 H(+)(out)</text>
        <dbReference type="Rhea" id="RHEA:57888"/>
        <dbReference type="ChEBI" id="CHEBI:15378"/>
        <dbReference type="ChEBI" id="CHEBI:24646"/>
        <dbReference type="ChEBI" id="CHEBI:57540"/>
        <dbReference type="ChEBI" id="CHEBI:57945"/>
        <dbReference type="ChEBI" id="CHEBI:132124"/>
    </reaction>
</comment>
<feature type="transmembrane region" description="Helical" evidence="5">
    <location>
        <begin position="410"/>
        <end position="431"/>
    </location>
</feature>
<feature type="transmembrane region" description="Helical" evidence="5">
    <location>
        <begin position="210"/>
        <end position="233"/>
    </location>
</feature>
<comment type="similarity">
    <text evidence="5">Belongs to the complex I subunit 2 family.</text>
</comment>
<evidence type="ECO:0000259" key="7">
    <source>
        <dbReference type="Pfam" id="PF00361"/>
    </source>
</evidence>
<evidence type="ECO:0000313" key="9">
    <source>
        <dbReference type="Proteomes" id="UP000240535"/>
    </source>
</evidence>
<protein>
    <recommendedName>
        <fullName evidence="5">NADH-quinone oxidoreductase subunit N</fullName>
        <ecNumber evidence="5">7.1.1.-</ecNumber>
    </recommendedName>
    <alternativeName>
        <fullName evidence="5">NADH dehydrogenase I subunit N</fullName>
    </alternativeName>
    <alternativeName>
        <fullName evidence="5">NDH-1 subunit N</fullName>
    </alternativeName>
</protein>